<evidence type="ECO:0000313" key="1">
    <source>
        <dbReference type="EMBL" id="WNL34055.1"/>
    </source>
</evidence>
<protein>
    <submittedName>
        <fullName evidence="1">Phage protein Gp37</fullName>
    </submittedName>
</protein>
<name>A0AA96DTR8_9BACT</name>
<dbReference type="EMBL" id="CP134856">
    <property type="protein sequence ID" value="WNL34055.1"/>
    <property type="molecule type" value="Genomic_DNA"/>
</dbReference>
<sequence length="146" mass="16942">MQDYEEELKKILQKITPNVDTYYGEFSSLSDIKIDHNKMPAIFVDFLGENPINSYQQKLTFSLYLVAASFSKNEKTRDEKRYSIYSLIQDVNKALHLKPILESEPIVLKSSKKILDAKAQNAYLVIFQKNIEFNIETSFSQGETFE</sequence>
<gene>
    <name evidence="1" type="ORF">RMP68_00265</name>
</gene>
<organism evidence="1">
    <name type="scientific">Arcobacter cryaerophilus gv. pseudocryaerophilus</name>
    <dbReference type="NCBI Taxonomy" id="2933791"/>
    <lineage>
        <taxon>Bacteria</taxon>
        <taxon>Pseudomonadati</taxon>
        <taxon>Campylobacterota</taxon>
        <taxon>Epsilonproteobacteria</taxon>
        <taxon>Campylobacterales</taxon>
        <taxon>Arcobacteraceae</taxon>
        <taxon>Aliarcobacter</taxon>
    </lineage>
</organism>
<accession>A0AA96DTR8</accession>
<proteinExistence type="predicted"/>
<dbReference type="Proteomes" id="UP001305220">
    <property type="component" value="Chromosome"/>
</dbReference>
<reference evidence="1" key="1">
    <citation type="submission" date="2023-09" db="EMBL/GenBank/DDBJ databases">
        <title>Arcobacter tbilisiensis sp. nov. isolated from chicken meat in Tbilisi, Georgia.</title>
        <authorList>
            <person name="Matthias R."/>
            <person name="Zautner A.E."/>
        </authorList>
    </citation>
    <scope>NUCLEOTIDE SEQUENCE</scope>
    <source>
        <strain evidence="1">LEO 62</strain>
    </source>
</reference>
<dbReference type="Pfam" id="PF08873">
    <property type="entry name" value="Phage_Mu_Gp37"/>
    <property type="match status" value="1"/>
</dbReference>
<dbReference type="InterPro" id="IPR014972">
    <property type="entry name" value="Phage_Mu_Gp37"/>
</dbReference>
<dbReference type="RefSeq" id="WP_237934957.1">
    <property type="nucleotide sequence ID" value="NZ_CP128652.1"/>
</dbReference>
<dbReference type="AlphaFoldDB" id="A0AA96DTR8"/>